<reference evidence="1" key="1">
    <citation type="submission" date="2020-11" db="EMBL/GenBank/DDBJ databases">
        <authorList>
            <consortium name="DOE Joint Genome Institute"/>
            <person name="Ahrendt S."/>
            <person name="Riley R."/>
            <person name="Andreopoulos W."/>
            <person name="LaButti K."/>
            <person name="Pangilinan J."/>
            <person name="Ruiz-duenas F.J."/>
            <person name="Barrasa J.M."/>
            <person name="Sanchez-Garcia M."/>
            <person name="Camarero S."/>
            <person name="Miyauchi S."/>
            <person name="Serrano A."/>
            <person name="Linde D."/>
            <person name="Babiker R."/>
            <person name="Drula E."/>
            <person name="Ayuso-Fernandez I."/>
            <person name="Pacheco R."/>
            <person name="Padilla G."/>
            <person name="Ferreira P."/>
            <person name="Barriuso J."/>
            <person name="Kellner H."/>
            <person name="Castanera R."/>
            <person name="Alfaro M."/>
            <person name="Ramirez L."/>
            <person name="Pisabarro A.G."/>
            <person name="Kuo A."/>
            <person name="Tritt A."/>
            <person name="Lipzen A."/>
            <person name="He G."/>
            <person name="Yan M."/>
            <person name="Ng V."/>
            <person name="Cullen D."/>
            <person name="Martin F."/>
            <person name="Rosso M.-N."/>
            <person name="Henrissat B."/>
            <person name="Hibbett D."/>
            <person name="Martinez A.T."/>
            <person name="Grigoriev I.V."/>
        </authorList>
    </citation>
    <scope>NUCLEOTIDE SEQUENCE</scope>
    <source>
        <strain evidence="1">AH 44721</strain>
    </source>
</reference>
<accession>A0A9P5THI0</accession>
<dbReference type="EMBL" id="JADNYJ010000178">
    <property type="protein sequence ID" value="KAF8876794.1"/>
    <property type="molecule type" value="Genomic_DNA"/>
</dbReference>
<proteinExistence type="predicted"/>
<gene>
    <name evidence="1" type="ORF">CPB84DRAFT_1752339</name>
</gene>
<sequence>MTSGHPLLLYIQGLVLQGDGPPALADFEEDEGNFCAVRCDERLVLRAELEDVRYKFRGKPFIDVHSTPIGDPWPFDETDKMVLAHRSDHMLQLSVMEAPGGHPFLEMYDLIVRRTLDLSLSALWNLNWFYGNDTAMVVADKIQGEVATWDFHSPTSSLDVCIVSRAMLIQRLSPKGENTRIFFPAQFFRIKVNSSPYNAVHNWDPPVNLLKRSWHKPRYQ</sequence>
<evidence type="ECO:0000313" key="2">
    <source>
        <dbReference type="Proteomes" id="UP000724874"/>
    </source>
</evidence>
<name>A0A9P5THI0_GYMJU</name>
<organism evidence="1 2">
    <name type="scientific">Gymnopilus junonius</name>
    <name type="common">Spectacular rustgill mushroom</name>
    <name type="synonym">Gymnopilus spectabilis subsp. junonius</name>
    <dbReference type="NCBI Taxonomy" id="109634"/>
    <lineage>
        <taxon>Eukaryota</taxon>
        <taxon>Fungi</taxon>
        <taxon>Dikarya</taxon>
        <taxon>Basidiomycota</taxon>
        <taxon>Agaricomycotina</taxon>
        <taxon>Agaricomycetes</taxon>
        <taxon>Agaricomycetidae</taxon>
        <taxon>Agaricales</taxon>
        <taxon>Agaricineae</taxon>
        <taxon>Hymenogastraceae</taxon>
        <taxon>Gymnopilus</taxon>
    </lineage>
</organism>
<protein>
    <submittedName>
        <fullName evidence="1">Uncharacterized protein</fullName>
    </submittedName>
</protein>
<dbReference type="AlphaFoldDB" id="A0A9P5THI0"/>
<comment type="caution">
    <text evidence="1">The sequence shown here is derived from an EMBL/GenBank/DDBJ whole genome shotgun (WGS) entry which is preliminary data.</text>
</comment>
<dbReference type="Proteomes" id="UP000724874">
    <property type="component" value="Unassembled WGS sequence"/>
</dbReference>
<keyword evidence="2" id="KW-1185">Reference proteome</keyword>
<evidence type="ECO:0000313" key="1">
    <source>
        <dbReference type="EMBL" id="KAF8876794.1"/>
    </source>
</evidence>